<dbReference type="PANTHER" id="PTHR30344:SF4">
    <property type="entry name" value="CYCLASE, PUTATIVE (AFU_ORTHOLOGUE AFUA_6G11580)-RELATED"/>
    <property type="match status" value="1"/>
</dbReference>
<proteinExistence type="inferred from homology"/>
<dbReference type="PANTHER" id="PTHR30344">
    <property type="entry name" value="6-PHOSPHOGLUCONOLACTONASE-RELATED"/>
    <property type="match status" value="1"/>
</dbReference>
<gene>
    <name evidence="2" type="ORF">NEMBOFW57_004711</name>
</gene>
<sequence>MQRAIYALEYNDVTNDFTVVKNHTADASHAWITFDHDKKNIYATSLNKSRIASYRVTDATTIELVKSIPASGACHNTTSAFITAMPTAPYYAFSGSWPGPNSCGMSFSVDSNGTLASVDDSWTYANTSGVHGLALAPPTHSPANNNNNTQLLYSADLNGDQIWTHAVNLTTGRATPAASFPMPYSGMHPRHLAVHPSGRALYAVMEADNSVAEFSLAPVSGAVAAETVRHMLIPIDANTTEFWSAEVMLSPSGRYLWATARARTNATTGFISAFLVGDDGGIVKKMFRVPTTTLGGWANAINPAPWAEEYAVMTDYPTGYVQVWKMEGPRDRGGLVEYTGAKAIARVDIGDGGCCANAIWYS</sequence>
<comment type="similarity">
    <text evidence="1">Belongs to the cycloisomerase 2 family.</text>
</comment>
<dbReference type="GO" id="GO:0017057">
    <property type="term" value="F:6-phosphogluconolactonase activity"/>
    <property type="evidence" value="ECO:0007669"/>
    <property type="project" value="TreeGrafter"/>
</dbReference>
<organism evidence="2 3">
    <name type="scientific">Staphylotrichum longicolle</name>
    <dbReference type="NCBI Taxonomy" id="669026"/>
    <lineage>
        <taxon>Eukaryota</taxon>
        <taxon>Fungi</taxon>
        <taxon>Dikarya</taxon>
        <taxon>Ascomycota</taxon>
        <taxon>Pezizomycotina</taxon>
        <taxon>Sordariomycetes</taxon>
        <taxon>Sordariomycetidae</taxon>
        <taxon>Sordariales</taxon>
        <taxon>Chaetomiaceae</taxon>
        <taxon>Staphylotrichum</taxon>
    </lineage>
</organism>
<comment type="caution">
    <text evidence="2">The sequence shown here is derived from an EMBL/GenBank/DDBJ whole genome shotgun (WGS) entry which is preliminary data.</text>
</comment>
<evidence type="ECO:0008006" key="4">
    <source>
        <dbReference type="Google" id="ProtNLM"/>
    </source>
</evidence>
<dbReference type="InterPro" id="IPR050282">
    <property type="entry name" value="Cycloisomerase_2"/>
</dbReference>
<dbReference type="InterPro" id="IPR019405">
    <property type="entry name" value="Lactonase_7-beta_prop"/>
</dbReference>
<evidence type="ECO:0000313" key="2">
    <source>
        <dbReference type="EMBL" id="KAG7294634.1"/>
    </source>
</evidence>
<dbReference type="EMBL" id="JAHCVI010000001">
    <property type="protein sequence ID" value="KAG7294634.1"/>
    <property type="molecule type" value="Genomic_DNA"/>
</dbReference>
<dbReference type="AlphaFoldDB" id="A0AAD4I0R3"/>
<keyword evidence="3" id="KW-1185">Reference proteome</keyword>
<protein>
    <recommendedName>
        <fullName evidence="4">Carboxy-cis,cis-muconate cyclase</fullName>
    </recommendedName>
</protein>
<dbReference type="Pfam" id="PF10282">
    <property type="entry name" value="Lactonase"/>
    <property type="match status" value="1"/>
</dbReference>
<evidence type="ECO:0000256" key="1">
    <source>
        <dbReference type="ARBA" id="ARBA00005564"/>
    </source>
</evidence>
<dbReference type="Proteomes" id="UP001197093">
    <property type="component" value="Unassembled WGS sequence"/>
</dbReference>
<evidence type="ECO:0000313" key="3">
    <source>
        <dbReference type="Proteomes" id="UP001197093"/>
    </source>
</evidence>
<name>A0AAD4I0R3_9PEZI</name>
<accession>A0AAD4I0R3</accession>
<dbReference type="InterPro" id="IPR015943">
    <property type="entry name" value="WD40/YVTN_repeat-like_dom_sf"/>
</dbReference>
<dbReference type="Gene3D" id="2.130.10.10">
    <property type="entry name" value="YVTN repeat-like/Quinoprotein amine dehydrogenase"/>
    <property type="match status" value="1"/>
</dbReference>
<dbReference type="SUPFAM" id="SSF75011">
    <property type="entry name" value="3-carboxy-cis,cis-mucoante lactonizing enzyme"/>
    <property type="match status" value="1"/>
</dbReference>
<reference evidence="2" key="1">
    <citation type="submission" date="2023-02" db="EMBL/GenBank/DDBJ databases">
        <authorList>
            <person name="Palmer J.M."/>
        </authorList>
    </citation>
    <scope>NUCLEOTIDE SEQUENCE</scope>
    <source>
        <strain evidence="2">FW57</strain>
    </source>
</reference>